<dbReference type="FunFam" id="1.25.40.10:FF:000158">
    <property type="entry name" value="pentatricopeptide repeat-containing protein At2g33680"/>
    <property type="match status" value="1"/>
</dbReference>
<dbReference type="PANTHER" id="PTHR47926:SF382">
    <property type="entry name" value="PENTACOTRIPEPTIDE-REPEAT REGION OF PRORP DOMAIN-CONTAINING PROTEIN"/>
    <property type="match status" value="1"/>
</dbReference>
<dbReference type="GO" id="GO:0099402">
    <property type="term" value="P:plant organ development"/>
    <property type="evidence" value="ECO:0007669"/>
    <property type="project" value="UniProtKB-ARBA"/>
</dbReference>
<dbReference type="NCBIfam" id="TIGR00756">
    <property type="entry name" value="PPR"/>
    <property type="match status" value="1"/>
</dbReference>
<feature type="repeat" description="PPR" evidence="2">
    <location>
        <begin position="334"/>
        <end position="368"/>
    </location>
</feature>
<dbReference type="EMBL" id="JACMSC010000004">
    <property type="protein sequence ID" value="KAG6526537.1"/>
    <property type="molecule type" value="Genomic_DNA"/>
</dbReference>
<dbReference type="AlphaFoldDB" id="A0A8J5I2R7"/>
<dbReference type="PROSITE" id="PS51375">
    <property type="entry name" value="PPR"/>
    <property type="match status" value="4"/>
</dbReference>
<dbReference type="Pfam" id="PF01535">
    <property type="entry name" value="PPR"/>
    <property type="match status" value="3"/>
</dbReference>
<name>A0A8J5I2R7_ZINOF</name>
<organism evidence="3 4">
    <name type="scientific">Zingiber officinale</name>
    <name type="common">Ginger</name>
    <name type="synonym">Amomum zingiber</name>
    <dbReference type="NCBI Taxonomy" id="94328"/>
    <lineage>
        <taxon>Eukaryota</taxon>
        <taxon>Viridiplantae</taxon>
        <taxon>Streptophyta</taxon>
        <taxon>Embryophyta</taxon>
        <taxon>Tracheophyta</taxon>
        <taxon>Spermatophyta</taxon>
        <taxon>Magnoliopsida</taxon>
        <taxon>Liliopsida</taxon>
        <taxon>Zingiberales</taxon>
        <taxon>Zingiberaceae</taxon>
        <taxon>Zingiber</taxon>
    </lineage>
</organism>
<accession>A0A8J5I2R7</accession>
<dbReference type="Proteomes" id="UP000734854">
    <property type="component" value="Unassembled WGS sequence"/>
</dbReference>
<comment type="caution">
    <text evidence="3">The sequence shown here is derived from an EMBL/GenBank/DDBJ whole genome shotgun (WGS) entry which is preliminary data.</text>
</comment>
<dbReference type="Gene3D" id="1.25.40.10">
    <property type="entry name" value="Tetratricopeptide repeat domain"/>
    <property type="match status" value="2"/>
</dbReference>
<protein>
    <recommendedName>
        <fullName evidence="5">Pentatricopeptide repeat-containing protein</fullName>
    </recommendedName>
</protein>
<evidence type="ECO:0000256" key="2">
    <source>
        <dbReference type="PROSITE-ProRule" id="PRU00708"/>
    </source>
</evidence>
<keyword evidence="1" id="KW-0677">Repeat</keyword>
<reference evidence="3 4" key="1">
    <citation type="submission" date="2020-08" db="EMBL/GenBank/DDBJ databases">
        <title>Plant Genome Project.</title>
        <authorList>
            <person name="Zhang R.-G."/>
        </authorList>
    </citation>
    <scope>NUCLEOTIDE SEQUENCE [LARGE SCALE GENOMIC DNA]</scope>
    <source>
        <tissue evidence="3">Rhizome</tissue>
    </source>
</reference>
<feature type="repeat" description="PPR" evidence="2">
    <location>
        <begin position="232"/>
        <end position="266"/>
    </location>
</feature>
<feature type="repeat" description="PPR" evidence="2">
    <location>
        <begin position="131"/>
        <end position="165"/>
    </location>
</feature>
<dbReference type="GO" id="GO:0009451">
    <property type="term" value="P:RNA modification"/>
    <property type="evidence" value="ECO:0007669"/>
    <property type="project" value="InterPro"/>
</dbReference>
<gene>
    <name evidence="3" type="ORF">ZIOFF_016527</name>
</gene>
<evidence type="ECO:0008006" key="5">
    <source>
        <dbReference type="Google" id="ProtNLM"/>
    </source>
</evidence>
<keyword evidence="4" id="KW-1185">Reference proteome</keyword>
<sequence length="470" mass="52095">MLHLPQHTAQSHSLPLRRCRRHSLAAAALRISPPSRHGKSLQNAYIRTTTLRPLTSSPRNQLGESEERLPGLRRLIDACSDLRSLRLLHNDILHLKLESHAPIPAALLAAYFRCGAPEAACQLFDRMPHKDVVSWTLRITDFCNRGQFEMALGHFRAMMEQGISPDEVALLTISSAVARYGQPQHGYEVHAHLVRKFGRLHKATVTSLVNMYSKIGRMDYASRIANAGVKNNVAAMTALMTGLLKVDDAHGALIVYQEMMDSGIEPKEKTITCAIRAASKLGLLKLGTQIHGRAVKKKIEVDDHLLSCLIDMYSLCGAPTHLCRQLFDQMSVKNVVLYTAMISAYGRQGEGRSSLQLFNDMRAAGVLIDSVAFTAILSACSSSGFLLEGLKCFNSMVAEYGIRPREEHYACIRGLLAKSGKLEQAYVVIEHMNLKDDRGIWEVYLDVARIHGDVGYAEIASRKLLEIETG</sequence>
<dbReference type="GO" id="GO:0003723">
    <property type="term" value="F:RNA binding"/>
    <property type="evidence" value="ECO:0007669"/>
    <property type="project" value="InterPro"/>
</dbReference>
<evidence type="ECO:0000313" key="4">
    <source>
        <dbReference type="Proteomes" id="UP000734854"/>
    </source>
</evidence>
<feature type="repeat" description="PPR" evidence="2">
    <location>
        <begin position="369"/>
        <end position="404"/>
    </location>
</feature>
<dbReference type="InterPro" id="IPR011990">
    <property type="entry name" value="TPR-like_helical_dom_sf"/>
</dbReference>
<dbReference type="InterPro" id="IPR046960">
    <property type="entry name" value="PPR_At4g14850-like_plant"/>
</dbReference>
<proteinExistence type="predicted"/>
<evidence type="ECO:0000313" key="3">
    <source>
        <dbReference type="EMBL" id="KAG6526537.1"/>
    </source>
</evidence>
<dbReference type="PANTHER" id="PTHR47926">
    <property type="entry name" value="PENTATRICOPEPTIDE REPEAT-CONTAINING PROTEIN"/>
    <property type="match status" value="1"/>
</dbReference>
<dbReference type="Pfam" id="PF13041">
    <property type="entry name" value="PPR_2"/>
    <property type="match status" value="1"/>
</dbReference>
<dbReference type="InterPro" id="IPR002885">
    <property type="entry name" value="PPR_rpt"/>
</dbReference>
<evidence type="ECO:0000256" key="1">
    <source>
        <dbReference type="ARBA" id="ARBA00022737"/>
    </source>
</evidence>